<evidence type="ECO:0000259" key="1">
    <source>
        <dbReference type="Pfam" id="PF11127"/>
    </source>
</evidence>
<organism evidence="2 3">
    <name type="scientific">Xanthomarina gelatinilytica</name>
    <dbReference type="NCBI Taxonomy" id="1137281"/>
    <lineage>
        <taxon>Bacteria</taxon>
        <taxon>Pseudomonadati</taxon>
        <taxon>Bacteroidota</taxon>
        <taxon>Flavobacteriia</taxon>
        <taxon>Flavobacteriales</taxon>
        <taxon>Flavobacteriaceae</taxon>
        <taxon>Xanthomarina</taxon>
    </lineage>
</organism>
<proteinExistence type="predicted"/>
<dbReference type="InterPro" id="IPR021309">
    <property type="entry name" value="YgaP-like_TM"/>
</dbReference>
<keyword evidence="3" id="KW-1185">Reference proteome</keyword>
<dbReference type="Pfam" id="PF11127">
    <property type="entry name" value="YgaP-like_TM"/>
    <property type="match status" value="1"/>
</dbReference>
<dbReference type="Proteomes" id="UP000012024">
    <property type="component" value="Unassembled WGS sequence"/>
</dbReference>
<sequence length="41" mass="4588">MWFTVFIGVNLIQSAFTKWCLLETILVKLGVKKEGVGCSVK</sequence>
<comment type="caution">
    <text evidence="2">The sequence shown here is derived from an EMBL/GenBank/DDBJ whole genome shotgun (WGS) entry which is preliminary data.</text>
</comment>
<protein>
    <submittedName>
        <fullName evidence="2">Rhodanese-related sulfurtransferase</fullName>
    </submittedName>
</protein>
<dbReference type="EMBL" id="ANLA01000021">
    <property type="protein sequence ID" value="EMQ94011.1"/>
    <property type="molecule type" value="Genomic_DNA"/>
</dbReference>
<dbReference type="GO" id="GO:0016740">
    <property type="term" value="F:transferase activity"/>
    <property type="evidence" value="ECO:0007669"/>
    <property type="project" value="UniProtKB-KW"/>
</dbReference>
<dbReference type="PATRIC" id="fig|1137281.3.peg.2551"/>
<accession>M7MFZ6</accession>
<evidence type="ECO:0000313" key="3">
    <source>
        <dbReference type="Proteomes" id="UP000012024"/>
    </source>
</evidence>
<name>M7MFZ6_9FLAO</name>
<feature type="domain" description="Inner membrane protein YgaP-like transmembrane" evidence="1">
    <location>
        <begin position="1"/>
        <end position="28"/>
    </location>
</feature>
<reference evidence="2 3" key="1">
    <citation type="submission" date="2012-12" db="EMBL/GenBank/DDBJ databases">
        <title>Genome assembly of Formosa sp. AK20.</title>
        <authorList>
            <person name="Kumar R."/>
            <person name="Khatri I."/>
            <person name="Vaidya B."/>
            <person name="Subramanian S."/>
            <person name="Pinnaka A."/>
        </authorList>
    </citation>
    <scope>NUCLEOTIDE SEQUENCE [LARGE SCALE GENOMIC DNA]</scope>
    <source>
        <strain evidence="2 3">AK20</strain>
    </source>
</reference>
<evidence type="ECO:0000313" key="2">
    <source>
        <dbReference type="EMBL" id="EMQ94011.1"/>
    </source>
</evidence>
<keyword evidence="2" id="KW-0808">Transferase</keyword>
<dbReference type="AlphaFoldDB" id="M7MFZ6"/>
<dbReference type="Gene3D" id="6.10.140.1340">
    <property type="match status" value="1"/>
</dbReference>
<gene>
    <name evidence="2" type="ORF">D778_01195</name>
</gene>